<keyword evidence="4" id="KW-1185">Reference proteome</keyword>
<dbReference type="RefSeq" id="WP_066541796.1">
    <property type="nucleotide sequence ID" value="NZ_CAQHGX010000050.1"/>
</dbReference>
<evidence type="ECO:0000313" key="3">
    <source>
        <dbReference type="EMBL" id="QQR32052.1"/>
    </source>
</evidence>
<evidence type="ECO:0000313" key="2">
    <source>
        <dbReference type="EMBL" id="ASB42834.1"/>
    </source>
</evidence>
<proteinExistence type="predicted"/>
<reference evidence="2" key="1">
    <citation type="journal article" date="2017" name="Genome Announc.">
        <title>High-Quality Whole-Genome Sequences of the Oligo-Mouse-Microbiota Bacterial Community.</title>
        <authorList>
            <person name="Garzetti D."/>
            <person name="Brugiroux S."/>
            <person name="Bunk B."/>
            <person name="Pukall R."/>
            <person name="McCoy K.D."/>
            <person name="Macpherson A.J."/>
            <person name="Stecher B."/>
        </authorList>
    </citation>
    <scope>NUCLEOTIDE SEQUENCE</scope>
    <source>
        <strain evidence="2">KB18</strain>
    </source>
</reference>
<protein>
    <recommendedName>
        <fullName evidence="1">DUF6870 domain-containing protein</fullName>
    </recommendedName>
</protein>
<accession>A0A1Z2XWL0</accession>
<feature type="domain" description="DUF6870" evidence="1">
    <location>
        <begin position="2"/>
        <end position="66"/>
    </location>
</feature>
<reference evidence="4" key="2">
    <citation type="submission" date="2017-05" db="EMBL/GenBank/DDBJ databases">
        <title>Improved OligoMM genomes.</title>
        <authorList>
            <person name="Garzetti D."/>
        </authorList>
    </citation>
    <scope>NUCLEOTIDE SEQUENCE [LARGE SCALE GENOMIC DNA]</scope>
    <source>
        <strain evidence="4">KB18</strain>
    </source>
</reference>
<dbReference type="EMBL" id="CP065321">
    <property type="protein sequence ID" value="QQR32052.1"/>
    <property type="molecule type" value="Genomic_DNA"/>
</dbReference>
<dbReference type="Proteomes" id="UP000196710">
    <property type="component" value="Chromosome"/>
</dbReference>
<name>A0A1Z2XWL0_9FIRM</name>
<gene>
    <name evidence="2" type="ORF">ADH66_18965</name>
    <name evidence="3" type="ORF">I5Q82_09395</name>
</gene>
<evidence type="ECO:0000313" key="5">
    <source>
        <dbReference type="Proteomes" id="UP000596035"/>
    </source>
</evidence>
<evidence type="ECO:0000313" key="4">
    <source>
        <dbReference type="Proteomes" id="UP000196710"/>
    </source>
</evidence>
<dbReference type="KEGG" id="amur:ADH66_18965"/>
<reference evidence="3 5" key="3">
    <citation type="submission" date="2020-11" db="EMBL/GenBank/DDBJ databases">
        <title>Closed and high quality bacterial genomes of the OMM12 community.</title>
        <authorList>
            <person name="Marbouty M."/>
            <person name="Lamy-Besnier Q."/>
            <person name="Debarbieux L."/>
            <person name="Koszul R."/>
        </authorList>
    </citation>
    <scope>NUCLEOTIDE SEQUENCE [LARGE SCALE GENOMIC DNA]</scope>
    <source>
        <strain evidence="3 5">KB18</strain>
    </source>
</reference>
<dbReference type="Proteomes" id="UP000596035">
    <property type="component" value="Chromosome"/>
</dbReference>
<organism evidence="3 5">
    <name type="scientific">Acutalibacter muris</name>
    <dbReference type="NCBI Taxonomy" id="1796620"/>
    <lineage>
        <taxon>Bacteria</taxon>
        <taxon>Bacillati</taxon>
        <taxon>Bacillota</taxon>
        <taxon>Clostridia</taxon>
        <taxon>Eubacteriales</taxon>
        <taxon>Acutalibacteraceae</taxon>
        <taxon>Acutalibacter</taxon>
    </lineage>
</organism>
<dbReference type="InterPro" id="IPR049222">
    <property type="entry name" value="DUF6870"/>
</dbReference>
<dbReference type="AlphaFoldDB" id="A0A1Z2XWL0"/>
<sequence>MNAITQEPLADVRNIHVDPSLPRDERIKEYLRQIKNPYCFKCGKFTVHARYTPDGPSLEECLKQVLM</sequence>
<dbReference type="Pfam" id="PF21757">
    <property type="entry name" value="DUF6870"/>
    <property type="match status" value="1"/>
</dbReference>
<evidence type="ECO:0000259" key="1">
    <source>
        <dbReference type="Pfam" id="PF21757"/>
    </source>
</evidence>
<dbReference type="EMBL" id="CP021422">
    <property type="protein sequence ID" value="ASB42834.1"/>
    <property type="molecule type" value="Genomic_DNA"/>
</dbReference>